<dbReference type="Gene3D" id="1.20.1050.90">
    <property type="entry name" value="RecF/RecN/SMC, N-terminal domain"/>
    <property type="match status" value="1"/>
</dbReference>
<keyword evidence="4 12" id="KW-0963">Cytoplasm</keyword>
<keyword evidence="6 12" id="KW-0547">Nucleotide-binding</keyword>
<evidence type="ECO:0000259" key="14">
    <source>
        <dbReference type="Pfam" id="PF02463"/>
    </source>
</evidence>
<dbReference type="HAMAP" id="MF_00365">
    <property type="entry name" value="RecF"/>
    <property type="match status" value="1"/>
</dbReference>
<dbReference type="Proteomes" id="UP000531840">
    <property type="component" value="Unassembled WGS sequence"/>
</dbReference>
<evidence type="ECO:0000256" key="4">
    <source>
        <dbReference type="ARBA" id="ARBA00022490"/>
    </source>
</evidence>
<evidence type="ECO:0000256" key="9">
    <source>
        <dbReference type="ARBA" id="ARBA00023125"/>
    </source>
</evidence>
<keyword evidence="5 12" id="KW-0235">DNA replication</keyword>
<evidence type="ECO:0000313" key="16">
    <source>
        <dbReference type="Proteomes" id="UP000531840"/>
    </source>
</evidence>
<evidence type="ECO:0000256" key="2">
    <source>
        <dbReference type="ARBA" id="ARBA00008016"/>
    </source>
</evidence>
<keyword evidence="8 12" id="KW-0067">ATP-binding</keyword>
<evidence type="ECO:0000256" key="3">
    <source>
        <dbReference type="ARBA" id="ARBA00020170"/>
    </source>
</evidence>
<evidence type="ECO:0000256" key="6">
    <source>
        <dbReference type="ARBA" id="ARBA00022741"/>
    </source>
</evidence>
<dbReference type="InterPro" id="IPR003395">
    <property type="entry name" value="RecF/RecN/SMC_N"/>
</dbReference>
<keyword evidence="10 12" id="KW-0234">DNA repair</keyword>
<dbReference type="InterPro" id="IPR027417">
    <property type="entry name" value="P-loop_NTPase"/>
</dbReference>
<sequence length="379" mass="43522">MKIKNINLLYFRNYNCLNIELNPSLNIFVGNNANGKTNIIESIFFMALGKSFRTKRDFECVKINEEATCMSCTLSKENIEKDIMIAVNNKGKSAKISGVKVNKLVDFVGELNVVLFSPDDLQLVKGSPSIRRDFIDREFYQFSRLYHKSSLMYKHILKQRNTFLKEMRKDRSNELSVAYLETLTLQLSKLAIYLTNERYKFISKISKLSKTNMYNISNNKEELEVIYKSSVLDSLNIDSVNDENFNENKLTHIIMKKMNDDITNGNTKIGVHHDDLTFLINGLDAKNYASQGQQRSIVLSLRLSEISFLKEKTGSYPVLLLDDVLSELDKKRQSKLLDAIDRNIQTFITTPTISDIREELVKDASVFEISDGNIIPMKV</sequence>
<dbReference type="PROSITE" id="PS00618">
    <property type="entry name" value="RECF_2"/>
    <property type="match status" value="1"/>
</dbReference>
<name>A0ABX2SZ73_9BACL</name>
<keyword evidence="11 12" id="KW-0742">SOS response</keyword>
<dbReference type="Gene3D" id="3.40.50.300">
    <property type="entry name" value="P-loop containing nucleotide triphosphate hydrolases"/>
    <property type="match status" value="1"/>
</dbReference>
<reference evidence="15 16" key="1">
    <citation type="submission" date="2020-07" db="EMBL/GenBank/DDBJ databases">
        <title>MOT database genomes.</title>
        <authorList>
            <person name="Joseph S."/>
            <person name="Aduse-Opoku J."/>
            <person name="Hashim A."/>
            <person name="Wade W."/>
            <person name="Curtis M."/>
        </authorList>
    </citation>
    <scope>NUCLEOTIDE SEQUENCE [LARGE SCALE GENOMIC DNA]</scope>
    <source>
        <strain evidence="15 16">CIP 106318</strain>
    </source>
</reference>
<gene>
    <name evidence="12 15" type="primary">recF</name>
    <name evidence="15" type="ORF">HZY85_05075</name>
</gene>
<evidence type="ECO:0000256" key="1">
    <source>
        <dbReference type="ARBA" id="ARBA00004496"/>
    </source>
</evidence>
<dbReference type="InterPro" id="IPR042174">
    <property type="entry name" value="RecF_2"/>
</dbReference>
<evidence type="ECO:0000256" key="13">
    <source>
        <dbReference type="RuleBase" id="RU000578"/>
    </source>
</evidence>
<evidence type="ECO:0000313" key="15">
    <source>
        <dbReference type="EMBL" id="NYS47569.1"/>
    </source>
</evidence>
<dbReference type="Pfam" id="PF02463">
    <property type="entry name" value="SMC_N"/>
    <property type="match status" value="1"/>
</dbReference>
<feature type="binding site" evidence="12">
    <location>
        <begin position="30"/>
        <end position="37"/>
    </location>
    <ligand>
        <name>ATP</name>
        <dbReference type="ChEBI" id="CHEBI:30616"/>
    </ligand>
</feature>
<accession>A0ABX2SZ73</accession>
<comment type="subcellular location">
    <subcellularLocation>
        <location evidence="1 12 13">Cytoplasm</location>
    </subcellularLocation>
</comment>
<evidence type="ECO:0000256" key="5">
    <source>
        <dbReference type="ARBA" id="ARBA00022705"/>
    </source>
</evidence>
<dbReference type="PROSITE" id="PS00617">
    <property type="entry name" value="RECF_1"/>
    <property type="match status" value="1"/>
</dbReference>
<organism evidence="15 16">
    <name type="scientific">Gemelliphila palaticanis</name>
    <dbReference type="NCBI Taxonomy" id="81950"/>
    <lineage>
        <taxon>Bacteria</taxon>
        <taxon>Bacillati</taxon>
        <taxon>Bacillota</taxon>
        <taxon>Bacilli</taxon>
        <taxon>Bacillales</taxon>
        <taxon>Gemellaceae</taxon>
        <taxon>Gemelliphila</taxon>
    </lineage>
</organism>
<dbReference type="InterPro" id="IPR001238">
    <property type="entry name" value="DNA-binding_RecF"/>
</dbReference>
<evidence type="ECO:0000256" key="7">
    <source>
        <dbReference type="ARBA" id="ARBA00022763"/>
    </source>
</evidence>
<keyword evidence="9 12" id="KW-0238">DNA-binding</keyword>
<comment type="similarity">
    <text evidence="2 12 13">Belongs to the RecF family.</text>
</comment>
<evidence type="ECO:0000256" key="10">
    <source>
        <dbReference type="ARBA" id="ARBA00023204"/>
    </source>
</evidence>
<evidence type="ECO:0000256" key="12">
    <source>
        <dbReference type="HAMAP-Rule" id="MF_00365"/>
    </source>
</evidence>
<dbReference type="PANTHER" id="PTHR32182">
    <property type="entry name" value="DNA REPLICATION AND REPAIR PROTEIN RECF"/>
    <property type="match status" value="1"/>
</dbReference>
<dbReference type="PANTHER" id="PTHR32182:SF0">
    <property type="entry name" value="DNA REPLICATION AND REPAIR PROTEIN RECF"/>
    <property type="match status" value="1"/>
</dbReference>
<comment type="caution">
    <text evidence="15">The sequence shown here is derived from an EMBL/GenBank/DDBJ whole genome shotgun (WGS) entry which is preliminary data.</text>
</comment>
<evidence type="ECO:0000256" key="11">
    <source>
        <dbReference type="ARBA" id="ARBA00023236"/>
    </source>
</evidence>
<dbReference type="SUPFAM" id="SSF52540">
    <property type="entry name" value="P-loop containing nucleoside triphosphate hydrolases"/>
    <property type="match status" value="1"/>
</dbReference>
<evidence type="ECO:0000256" key="8">
    <source>
        <dbReference type="ARBA" id="ARBA00022840"/>
    </source>
</evidence>
<dbReference type="NCBIfam" id="TIGR00611">
    <property type="entry name" value="recf"/>
    <property type="match status" value="1"/>
</dbReference>
<dbReference type="EMBL" id="JACBYF010000008">
    <property type="protein sequence ID" value="NYS47569.1"/>
    <property type="molecule type" value="Genomic_DNA"/>
</dbReference>
<keyword evidence="7 12" id="KW-0227">DNA damage</keyword>
<keyword evidence="16" id="KW-1185">Reference proteome</keyword>
<dbReference type="InterPro" id="IPR018078">
    <property type="entry name" value="DNA-binding_RecF_CS"/>
</dbReference>
<dbReference type="RefSeq" id="WP_179941358.1">
    <property type="nucleotide sequence ID" value="NZ_JACBYF010000008.1"/>
</dbReference>
<comment type="function">
    <text evidence="12 13">The RecF protein is involved in DNA metabolism; it is required for DNA replication and normal SOS inducibility. RecF binds preferentially to single-stranded, linear DNA. It also seems to bind ATP.</text>
</comment>
<feature type="domain" description="RecF/RecN/SMC N-terminal" evidence="14">
    <location>
        <begin position="3"/>
        <end position="350"/>
    </location>
</feature>
<protein>
    <recommendedName>
        <fullName evidence="3 12">DNA replication and repair protein RecF</fullName>
    </recommendedName>
</protein>
<proteinExistence type="inferred from homology"/>
<dbReference type="CDD" id="cd03242">
    <property type="entry name" value="ABC_RecF"/>
    <property type="match status" value="1"/>
</dbReference>